<comment type="catalytic activity">
    <reaction evidence="1">
        <text>Hydrolysis of terminal non-reducing N-acetyl-D-hexosamine residues in N-acetyl-beta-D-hexosaminides.</text>
        <dbReference type="EC" id="3.2.1.52"/>
    </reaction>
</comment>
<dbReference type="InterPro" id="IPR025705">
    <property type="entry name" value="Beta_hexosaminidase_sua/sub"/>
</dbReference>
<evidence type="ECO:0000256" key="4">
    <source>
        <dbReference type="ARBA" id="ARBA00022801"/>
    </source>
</evidence>
<name>A0A818GUX1_9BILA</name>
<protein>
    <recommendedName>
        <fullName evidence="3">beta-N-acetylhexosaminidase</fullName>
        <ecNumber evidence="3">3.2.1.52</ecNumber>
    </recommendedName>
</protein>
<comment type="caution">
    <text evidence="7">The sequence shown here is derived from an EMBL/GenBank/DDBJ whole genome shotgun (WGS) entry which is preliminary data.</text>
</comment>
<dbReference type="SUPFAM" id="SSF51445">
    <property type="entry name" value="(Trans)glycosidases"/>
    <property type="match status" value="1"/>
</dbReference>
<dbReference type="GO" id="GO:0030203">
    <property type="term" value="P:glycosaminoglycan metabolic process"/>
    <property type="evidence" value="ECO:0007669"/>
    <property type="project" value="TreeGrafter"/>
</dbReference>
<sequence>MLTSDKSIVGSVRLIESCYSIGVASAPIVTVYQGAFTPNHVYTPTDVSDVIEHARLRGIRVIPEIDTPGHTYSWHKAMPELITVCWANGKPHQAIYGTQGEMEIFNPIEPRVYSTMDSLLREVKSRFPSNFIHLGMDEVYDKCW</sequence>
<keyword evidence="4" id="KW-0378">Hydrolase</keyword>
<dbReference type="GO" id="GO:0016020">
    <property type="term" value="C:membrane"/>
    <property type="evidence" value="ECO:0007669"/>
    <property type="project" value="TreeGrafter"/>
</dbReference>
<dbReference type="PANTHER" id="PTHR22600:SF21">
    <property type="entry name" value="BETA-HEXOSAMINIDASE A"/>
    <property type="match status" value="1"/>
</dbReference>
<evidence type="ECO:0000256" key="5">
    <source>
        <dbReference type="PIRSR" id="PIRSR625705-1"/>
    </source>
</evidence>
<dbReference type="PANTHER" id="PTHR22600">
    <property type="entry name" value="BETA-HEXOSAMINIDASE"/>
    <property type="match status" value="1"/>
</dbReference>
<feature type="active site" description="Proton donor" evidence="5">
    <location>
        <position position="138"/>
    </location>
</feature>
<dbReference type="AlphaFoldDB" id="A0A818GUX1"/>
<comment type="similarity">
    <text evidence="2">Belongs to the glycosyl hydrolase 20 family.</text>
</comment>
<dbReference type="GO" id="GO:0006689">
    <property type="term" value="P:ganglioside catabolic process"/>
    <property type="evidence" value="ECO:0007669"/>
    <property type="project" value="TreeGrafter"/>
</dbReference>
<evidence type="ECO:0000313" key="7">
    <source>
        <dbReference type="EMBL" id="CAF3497759.1"/>
    </source>
</evidence>
<organism evidence="7 8">
    <name type="scientific">Rotaria socialis</name>
    <dbReference type="NCBI Taxonomy" id="392032"/>
    <lineage>
        <taxon>Eukaryota</taxon>
        <taxon>Metazoa</taxon>
        <taxon>Spiralia</taxon>
        <taxon>Gnathifera</taxon>
        <taxon>Rotifera</taxon>
        <taxon>Eurotatoria</taxon>
        <taxon>Bdelloidea</taxon>
        <taxon>Philodinida</taxon>
        <taxon>Philodinidae</taxon>
        <taxon>Rotaria</taxon>
    </lineage>
</organism>
<evidence type="ECO:0000313" key="8">
    <source>
        <dbReference type="Proteomes" id="UP000663833"/>
    </source>
</evidence>
<evidence type="ECO:0000256" key="2">
    <source>
        <dbReference type="ARBA" id="ARBA00006285"/>
    </source>
</evidence>
<reference evidence="7" key="1">
    <citation type="submission" date="2021-02" db="EMBL/GenBank/DDBJ databases">
        <authorList>
            <person name="Nowell W R."/>
        </authorList>
    </citation>
    <scope>NUCLEOTIDE SEQUENCE</scope>
</reference>
<dbReference type="GO" id="GO:0004563">
    <property type="term" value="F:beta-N-acetylhexosaminidase activity"/>
    <property type="evidence" value="ECO:0007669"/>
    <property type="project" value="UniProtKB-EC"/>
</dbReference>
<dbReference type="EC" id="3.2.1.52" evidence="3"/>
<feature type="domain" description="Glycoside hydrolase family 20 catalytic" evidence="6">
    <location>
        <begin position="38"/>
        <end position="144"/>
    </location>
</feature>
<proteinExistence type="inferred from homology"/>
<dbReference type="Pfam" id="PF00728">
    <property type="entry name" value="Glyco_hydro_20"/>
    <property type="match status" value="1"/>
</dbReference>
<dbReference type="Gene3D" id="3.20.20.80">
    <property type="entry name" value="Glycosidases"/>
    <property type="match status" value="1"/>
</dbReference>
<dbReference type="Proteomes" id="UP000663833">
    <property type="component" value="Unassembled WGS sequence"/>
</dbReference>
<evidence type="ECO:0000259" key="6">
    <source>
        <dbReference type="Pfam" id="PF00728"/>
    </source>
</evidence>
<dbReference type="EMBL" id="CAJNYD010003316">
    <property type="protein sequence ID" value="CAF3497759.1"/>
    <property type="molecule type" value="Genomic_DNA"/>
</dbReference>
<gene>
    <name evidence="7" type="ORF">LUA448_LOCUS25094</name>
</gene>
<dbReference type="InterPro" id="IPR017853">
    <property type="entry name" value="GH"/>
</dbReference>
<dbReference type="InterPro" id="IPR015883">
    <property type="entry name" value="Glyco_hydro_20_cat"/>
</dbReference>
<dbReference type="GO" id="GO:0005975">
    <property type="term" value="P:carbohydrate metabolic process"/>
    <property type="evidence" value="ECO:0007669"/>
    <property type="project" value="InterPro"/>
</dbReference>
<evidence type="ECO:0000256" key="3">
    <source>
        <dbReference type="ARBA" id="ARBA00012663"/>
    </source>
</evidence>
<evidence type="ECO:0000256" key="1">
    <source>
        <dbReference type="ARBA" id="ARBA00001231"/>
    </source>
</evidence>
<dbReference type="GO" id="GO:0005764">
    <property type="term" value="C:lysosome"/>
    <property type="evidence" value="ECO:0007669"/>
    <property type="project" value="TreeGrafter"/>
</dbReference>
<accession>A0A818GUX1</accession>